<feature type="compositionally biased region" description="Polar residues" evidence="1">
    <location>
        <begin position="231"/>
        <end position="244"/>
    </location>
</feature>
<name>A0AAN6T6R2_9PEZI</name>
<dbReference type="EMBL" id="MU863624">
    <property type="protein sequence ID" value="KAK4106124.1"/>
    <property type="molecule type" value="Genomic_DNA"/>
</dbReference>
<dbReference type="Proteomes" id="UP001305647">
    <property type="component" value="Unassembled WGS sequence"/>
</dbReference>
<evidence type="ECO:0000256" key="1">
    <source>
        <dbReference type="SAM" id="MobiDB-lite"/>
    </source>
</evidence>
<reference evidence="2" key="1">
    <citation type="journal article" date="2023" name="Mol. Phylogenet. Evol.">
        <title>Genome-scale phylogeny and comparative genomics of the fungal order Sordariales.</title>
        <authorList>
            <person name="Hensen N."/>
            <person name="Bonometti L."/>
            <person name="Westerberg I."/>
            <person name="Brannstrom I.O."/>
            <person name="Guillou S."/>
            <person name="Cros-Aarteil S."/>
            <person name="Calhoun S."/>
            <person name="Haridas S."/>
            <person name="Kuo A."/>
            <person name="Mondo S."/>
            <person name="Pangilinan J."/>
            <person name="Riley R."/>
            <person name="LaButti K."/>
            <person name="Andreopoulos B."/>
            <person name="Lipzen A."/>
            <person name="Chen C."/>
            <person name="Yan M."/>
            <person name="Daum C."/>
            <person name="Ng V."/>
            <person name="Clum A."/>
            <person name="Steindorff A."/>
            <person name="Ohm R.A."/>
            <person name="Martin F."/>
            <person name="Silar P."/>
            <person name="Natvig D.O."/>
            <person name="Lalanne C."/>
            <person name="Gautier V."/>
            <person name="Ament-Velasquez S.L."/>
            <person name="Kruys A."/>
            <person name="Hutchinson M.I."/>
            <person name="Powell A.J."/>
            <person name="Barry K."/>
            <person name="Miller A.N."/>
            <person name="Grigoriev I.V."/>
            <person name="Debuchy R."/>
            <person name="Gladieux P."/>
            <person name="Hiltunen Thoren M."/>
            <person name="Johannesson H."/>
        </authorList>
    </citation>
    <scope>NUCLEOTIDE SEQUENCE</scope>
    <source>
        <strain evidence="2">CBS 757.83</strain>
    </source>
</reference>
<evidence type="ECO:0000313" key="2">
    <source>
        <dbReference type="EMBL" id="KAK4106124.1"/>
    </source>
</evidence>
<reference evidence="2" key="2">
    <citation type="submission" date="2023-05" db="EMBL/GenBank/DDBJ databases">
        <authorList>
            <consortium name="Lawrence Berkeley National Laboratory"/>
            <person name="Steindorff A."/>
            <person name="Hensen N."/>
            <person name="Bonometti L."/>
            <person name="Westerberg I."/>
            <person name="Brannstrom I.O."/>
            <person name="Guillou S."/>
            <person name="Cros-Aarteil S."/>
            <person name="Calhoun S."/>
            <person name="Haridas S."/>
            <person name="Kuo A."/>
            <person name="Mondo S."/>
            <person name="Pangilinan J."/>
            <person name="Riley R."/>
            <person name="Labutti K."/>
            <person name="Andreopoulos B."/>
            <person name="Lipzen A."/>
            <person name="Chen C."/>
            <person name="Yanf M."/>
            <person name="Daum C."/>
            <person name="Ng V."/>
            <person name="Clum A."/>
            <person name="Ohm R."/>
            <person name="Martin F."/>
            <person name="Silar P."/>
            <person name="Natvig D."/>
            <person name="Lalanne C."/>
            <person name="Gautier V."/>
            <person name="Ament-Velasquez S.L."/>
            <person name="Kruys A."/>
            <person name="Hutchinson M.I."/>
            <person name="Powell A.J."/>
            <person name="Barry K."/>
            <person name="Miller A.N."/>
            <person name="Grigoriev I.V."/>
            <person name="Debuchy R."/>
            <person name="Gladieux P."/>
            <person name="Thoren M.H."/>
            <person name="Johannesson H."/>
        </authorList>
    </citation>
    <scope>NUCLEOTIDE SEQUENCE</scope>
    <source>
        <strain evidence="2">CBS 757.83</strain>
    </source>
</reference>
<evidence type="ECO:0000313" key="3">
    <source>
        <dbReference type="Proteomes" id="UP001305647"/>
    </source>
</evidence>
<protein>
    <submittedName>
        <fullName evidence="2">Uncharacterized protein</fullName>
    </submittedName>
</protein>
<proteinExistence type="predicted"/>
<dbReference type="AlphaFoldDB" id="A0AAN6T6R2"/>
<feature type="region of interest" description="Disordered" evidence="1">
    <location>
        <begin position="228"/>
        <end position="258"/>
    </location>
</feature>
<organism evidence="2 3">
    <name type="scientific">Parathielavia hyrcaniae</name>
    <dbReference type="NCBI Taxonomy" id="113614"/>
    <lineage>
        <taxon>Eukaryota</taxon>
        <taxon>Fungi</taxon>
        <taxon>Dikarya</taxon>
        <taxon>Ascomycota</taxon>
        <taxon>Pezizomycotina</taxon>
        <taxon>Sordariomycetes</taxon>
        <taxon>Sordariomycetidae</taxon>
        <taxon>Sordariales</taxon>
        <taxon>Chaetomiaceae</taxon>
        <taxon>Parathielavia</taxon>
    </lineage>
</organism>
<gene>
    <name evidence="2" type="ORF">N658DRAFT_7751</name>
</gene>
<accession>A0AAN6T6R2</accession>
<comment type="caution">
    <text evidence="2">The sequence shown here is derived from an EMBL/GenBank/DDBJ whole genome shotgun (WGS) entry which is preliminary data.</text>
</comment>
<sequence length="258" mass="27436">MARPTALIDRHNVTAFGVEDSGVHSCKSLRCHAVLAWDRVGLHSVALSIPVIPRSRGLAKQTNGVIRVESTLSRVAVAGAHQPGFGSAAGGPTGEGLDAYGRAASAQAGLRHRAFTANTGRCGHRKCHIVNLEVSRDHGSSTSFILLVVDCSCAQQTTKDEKTFGGVDRISQNSGRTAPPPLISLSSDHGLDCLPQHHRDPSVPTARWQLCSTINRSRLDFLAAWPRSPEGRTSTSHPPASSIITAEGHQLETVPSKK</sequence>
<keyword evidence="3" id="KW-1185">Reference proteome</keyword>